<dbReference type="PANTHER" id="PTHR43711">
    <property type="entry name" value="TWO-COMPONENT HISTIDINE KINASE"/>
    <property type="match status" value="1"/>
</dbReference>
<keyword evidence="7" id="KW-1133">Transmembrane helix</keyword>
<protein>
    <recommendedName>
        <fullName evidence="2">histidine kinase</fullName>
        <ecNumber evidence="2">2.7.13.3</ecNumber>
    </recommendedName>
</protein>
<organism evidence="9 10">
    <name type="scientific">Ekhidna lutea</name>
    <dbReference type="NCBI Taxonomy" id="447679"/>
    <lineage>
        <taxon>Bacteria</taxon>
        <taxon>Pseudomonadati</taxon>
        <taxon>Bacteroidota</taxon>
        <taxon>Cytophagia</taxon>
        <taxon>Cytophagales</taxon>
        <taxon>Reichenbachiellaceae</taxon>
        <taxon>Ekhidna</taxon>
    </lineage>
</organism>
<evidence type="ECO:0000256" key="7">
    <source>
        <dbReference type="SAM" id="Phobius"/>
    </source>
</evidence>
<dbReference type="CDD" id="cd00082">
    <property type="entry name" value="HisKA"/>
    <property type="match status" value="1"/>
</dbReference>
<comment type="catalytic activity">
    <reaction evidence="1">
        <text>ATP + protein L-histidine = ADP + protein N-phospho-L-histidine.</text>
        <dbReference type="EC" id="2.7.13.3"/>
    </reaction>
</comment>
<dbReference type="InterPro" id="IPR005467">
    <property type="entry name" value="His_kinase_dom"/>
</dbReference>
<feature type="transmembrane region" description="Helical" evidence="7">
    <location>
        <begin position="310"/>
        <end position="330"/>
    </location>
</feature>
<dbReference type="PANTHER" id="PTHR43711:SF1">
    <property type="entry name" value="HISTIDINE KINASE 1"/>
    <property type="match status" value="1"/>
</dbReference>
<dbReference type="Gene3D" id="3.40.190.10">
    <property type="entry name" value="Periplasmic binding protein-like II"/>
    <property type="match status" value="2"/>
</dbReference>
<dbReference type="PRINTS" id="PR00344">
    <property type="entry name" value="BCTRLSENSOR"/>
</dbReference>
<sequence>MHRLFAIILFACTLCNSVFGLNKPVQNNRELKVIWFTSFPFIYEDENGTVTGIEKEMFELFRDYMQQKNGKNIQITFSKAPDFSGVLSSMKNGDATIAGASALSITAERQEYAQFTISYLPDVTVLVSSAGTPIVQTIEEKLEMVRNLDAVTIKGTKYETLLNDLEEETGVSLKTIYINSDQNILDGIMGEPDRFGFIDLPIYLMRIQNGGEVVRQNFFTTIGQGYAFILPDNSIWKDYLDDFLADPQSQQAISDIISKYLGEELFEFVDNLHGIEELGTSILTKEKEMQLALIRNANLKLEEELAVRKILIISTSVLSVLLFVIGYLLYKNYKSTRLLMGQKEQIEEQQTDIHLKNEQLINRNAQLVALNEEKNNLVRILAHDIRSPLSQIIMITEIVNKNVNQDITEQEQKMLNQVTISAERINQMVTKILDVDGLEENRVKVLHERVDIRTIMKDVSQRYRPIAAQKDIDLTVEFCEEHNMIRTDHLLLLLVLENLVSNAVKFSQSGTCVSLKSECEYDSALFMVSDEGPGFSDDDKKKLFNRFQKLSAKPTAGESSTGLGLSIVKKYVNDLGGEVWVESEMGKGSTFFVKLTV</sequence>
<dbReference type="RefSeq" id="WP_089356148.1">
    <property type="nucleotide sequence ID" value="NZ_FZPD01000002.1"/>
</dbReference>
<dbReference type="Pfam" id="PF00497">
    <property type="entry name" value="SBP_bac_3"/>
    <property type="match status" value="1"/>
</dbReference>
<dbReference type="InterPro" id="IPR050736">
    <property type="entry name" value="Sensor_HK_Regulatory"/>
</dbReference>
<dbReference type="Gene3D" id="3.30.565.10">
    <property type="entry name" value="Histidine kinase-like ATPase, C-terminal domain"/>
    <property type="match status" value="1"/>
</dbReference>
<evidence type="ECO:0000256" key="2">
    <source>
        <dbReference type="ARBA" id="ARBA00012438"/>
    </source>
</evidence>
<dbReference type="EMBL" id="FZPD01000002">
    <property type="protein sequence ID" value="SNS82825.1"/>
    <property type="molecule type" value="Genomic_DNA"/>
</dbReference>
<dbReference type="Gene3D" id="1.10.287.130">
    <property type="match status" value="1"/>
</dbReference>
<dbReference type="Proteomes" id="UP000198393">
    <property type="component" value="Unassembled WGS sequence"/>
</dbReference>
<evidence type="ECO:0000256" key="4">
    <source>
        <dbReference type="ARBA" id="ARBA00022679"/>
    </source>
</evidence>
<keyword evidence="5 9" id="KW-0418">Kinase</keyword>
<dbReference type="GO" id="GO:0000155">
    <property type="term" value="F:phosphorelay sensor kinase activity"/>
    <property type="evidence" value="ECO:0007669"/>
    <property type="project" value="InterPro"/>
</dbReference>
<keyword evidence="6" id="KW-0902">Two-component regulatory system</keyword>
<gene>
    <name evidence="9" type="ORF">SAMN05421640_1411</name>
</gene>
<dbReference type="FunFam" id="3.30.565.10:FF:000006">
    <property type="entry name" value="Sensor histidine kinase WalK"/>
    <property type="match status" value="1"/>
</dbReference>
<dbReference type="SUPFAM" id="SSF47384">
    <property type="entry name" value="Homodimeric domain of signal transducing histidine kinase"/>
    <property type="match status" value="1"/>
</dbReference>
<dbReference type="InterPro" id="IPR003661">
    <property type="entry name" value="HisK_dim/P_dom"/>
</dbReference>
<dbReference type="SUPFAM" id="SSF55874">
    <property type="entry name" value="ATPase domain of HSP90 chaperone/DNA topoisomerase II/histidine kinase"/>
    <property type="match status" value="1"/>
</dbReference>
<dbReference type="OrthoDB" id="973690at2"/>
<proteinExistence type="predicted"/>
<evidence type="ECO:0000256" key="5">
    <source>
        <dbReference type="ARBA" id="ARBA00022777"/>
    </source>
</evidence>
<evidence type="ECO:0000313" key="10">
    <source>
        <dbReference type="Proteomes" id="UP000198393"/>
    </source>
</evidence>
<dbReference type="AlphaFoldDB" id="A0A239HNY0"/>
<keyword evidence="7" id="KW-0812">Transmembrane</keyword>
<dbReference type="Pfam" id="PF00512">
    <property type="entry name" value="HisKA"/>
    <property type="match status" value="1"/>
</dbReference>
<dbReference type="SUPFAM" id="SSF53850">
    <property type="entry name" value="Periplasmic binding protein-like II"/>
    <property type="match status" value="1"/>
</dbReference>
<evidence type="ECO:0000256" key="6">
    <source>
        <dbReference type="ARBA" id="ARBA00023012"/>
    </source>
</evidence>
<dbReference type="InterPro" id="IPR036890">
    <property type="entry name" value="HATPase_C_sf"/>
</dbReference>
<dbReference type="InterPro" id="IPR003594">
    <property type="entry name" value="HATPase_dom"/>
</dbReference>
<dbReference type="EC" id="2.7.13.3" evidence="2"/>
<keyword evidence="3" id="KW-0597">Phosphoprotein</keyword>
<evidence type="ECO:0000256" key="1">
    <source>
        <dbReference type="ARBA" id="ARBA00000085"/>
    </source>
</evidence>
<dbReference type="Pfam" id="PF02518">
    <property type="entry name" value="HATPase_c"/>
    <property type="match status" value="1"/>
</dbReference>
<dbReference type="SMART" id="SM00062">
    <property type="entry name" value="PBPb"/>
    <property type="match status" value="1"/>
</dbReference>
<evidence type="ECO:0000256" key="3">
    <source>
        <dbReference type="ARBA" id="ARBA00022553"/>
    </source>
</evidence>
<dbReference type="InterPro" id="IPR001638">
    <property type="entry name" value="Solute-binding_3/MltF_N"/>
</dbReference>
<evidence type="ECO:0000313" key="9">
    <source>
        <dbReference type="EMBL" id="SNS82825.1"/>
    </source>
</evidence>
<keyword evidence="4" id="KW-0808">Transferase</keyword>
<dbReference type="SMART" id="SM00387">
    <property type="entry name" value="HATPase_c"/>
    <property type="match status" value="1"/>
</dbReference>
<name>A0A239HNY0_EKHLU</name>
<dbReference type="PROSITE" id="PS50109">
    <property type="entry name" value="HIS_KIN"/>
    <property type="match status" value="1"/>
</dbReference>
<reference evidence="9 10" key="1">
    <citation type="submission" date="2017-06" db="EMBL/GenBank/DDBJ databases">
        <authorList>
            <person name="Kim H.J."/>
            <person name="Triplett B.A."/>
        </authorList>
    </citation>
    <scope>NUCLEOTIDE SEQUENCE [LARGE SCALE GENOMIC DNA]</scope>
    <source>
        <strain evidence="9 10">DSM 19307</strain>
    </source>
</reference>
<feature type="domain" description="Histidine kinase" evidence="8">
    <location>
        <begin position="380"/>
        <end position="597"/>
    </location>
</feature>
<keyword evidence="10" id="KW-1185">Reference proteome</keyword>
<dbReference type="InterPro" id="IPR004358">
    <property type="entry name" value="Sig_transdc_His_kin-like_C"/>
</dbReference>
<accession>A0A239HNY0</accession>
<dbReference type="SMART" id="SM00388">
    <property type="entry name" value="HisKA"/>
    <property type="match status" value="1"/>
</dbReference>
<keyword evidence="7" id="KW-0472">Membrane</keyword>
<evidence type="ECO:0000259" key="8">
    <source>
        <dbReference type="PROSITE" id="PS50109"/>
    </source>
</evidence>
<dbReference type="InterPro" id="IPR036097">
    <property type="entry name" value="HisK_dim/P_sf"/>
</dbReference>